<dbReference type="EMBL" id="MAYT01000023">
    <property type="protein sequence ID" value="OCA87288.1"/>
    <property type="molecule type" value="Genomic_DNA"/>
</dbReference>
<organism evidence="2 3">
    <name type="scientific">Pseudobacillus wudalianchiensis</name>
    <dbReference type="NCBI Taxonomy" id="1743143"/>
    <lineage>
        <taxon>Bacteria</taxon>
        <taxon>Bacillati</taxon>
        <taxon>Bacillota</taxon>
        <taxon>Bacilli</taxon>
        <taxon>Bacillales</taxon>
        <taxon>Bacillaceae</taxon>
        <taxon>Pseudobacillus</taxon>
    </lineage>
</organism>
<protein>
    <recommendedName>
        <fullName evidence="1">LysM domain-containing protein</fullName>
    </recommendedName>
</protein>
<dbReference type="InterPro" id="IPR036779">
    <property type="entry name" value="LysM_dom_sf"/>
</dbReference>
<evidence type="ECO:0000259" key="1">
    <source>
        <dbReference type="PROSITE" id="PS51782"/>
    </source>
</evidence>
<dbReference type="AlphaFoldDB" id="A0A1B9AUD6"/>
<feature type="domain" description="LysM" evidence="1">
    <location>
        <begin position="165"/>
        <end position="222"/>
    </location>
</feature>
<reference evidence="3" key="1">
    <citation type="submission" date="2016-05" db="EMBL/GenBank/DDBJ databases">
        <authorList>
            <person name="Liu B."/>
            <person name="Wang J."/>
            <person name="Zhu Y."/>
            <person name="Liu G."/>
            <person name="Chen Q."/>
            <person name="Chen Z."/>
            <person name="Lan J."/>
            <person name="Che J."/>
            <person name="Ge C."/>
            <person name="Shi H."/>
            <person name="Pan Z."/>
            <person name="Liu X."/>
        </authorList>
    </citation>
    <scope>NUCLEOTIDE SEQUENCE [LARGE SCALE GENOMIC DNA]</scope>
    <source>
        <strain evidence="3">FJAT-27215</strain>
    </source>
</reference>
<dbReference type="SMART" id="SM00257">
    <property type="entry name" value="LysM"/>
    <property type="match status" value="1"/>
</dbReference>
<dbReference type="CDD" id="cd00118">
    <property type="entry name" value="LysM"/>
    <property type="match status" value="1"/>
</dbReference>
<dbReference type="PROSITE" id="PS51782">
    <property type="entry name" value="LYSM"/>
    <property type="match status" value="1"/>
</dbReference>
<evidence type="ECO:0000313" key="3">
    <source>
        <dbReference type="Proteomes" id="UP000092578"/>
    </source>
</evidence>
<gene>
    <name evidence="2" type="ORF">A8F95_08555</name>
</gene>
<dbReference type="RefSeq" id="WP_065410735.1">
    <property type="nucleotide sequence ID" value="NZ_MAYT01000023.1"/>
</dbReference>
<dbReference type="InterPro" id="IPR018392">
    <property type="entry name" value="LysM"/>
</dbReference>
<comment type="caution">
    <text evidence="2">The sequence shown here is derived from an EMBL/GenBank/DDBJ whole genome shotgun (WGS) entry which is preliminary data.</text>
</comment>
<keyword evidence="3" id="KW-1185">Reference proteome</keyword>
<dbReference type="Proteomes" id="UP000092578">
    <property type="component" value="Unassembled WGS sequence"/>
</dbReference>
<evidence type="ECO:0000313" key="2">
    <source>
        <dbReference type="EMBL" id="OCA87288.1"/>
    </source>
</evidence>
<proteinExistence type="predicted"/>
<dbReference type="Pfam" id="PF01476">
    <property type="entry name" value="LysM"/>
    <property type="match status" value="1"/>
</dbReference>
<name>A0A1B9AUD6_9BACI</name>
<dbReference type="Gene3D" id="3.10.350.10">
    <property type="entry name" value="LysM domain"/>
    <property type="match status" value="1"/>
</dbReference>
<accession>A0A1B9AUD6</accession>
<sequence length="224" mass="25604">MLNLAMWEEGNTANKMFLPVPPESFPFEAPGRAETVEILGAGERIVFGGEKLETFTIESFFPRVHDPSYVTASKYLPPYASIEKLKGWKNSEKAFRVYCKEANINTTVVIENLNYDKERHGHIGDVWYTLELKVYKPPIYSRVFLRAKTTTPPKKKPTKKVALPRTYTVKKGDQLGKLAVAYYGKADYLKIYNANKKVIDAENKKRKAKSKYTIYPGQKLTIPK</sequence>